<name>A0ACC0WUI8_9STRA</name>
<accession>A0ACC0WUI8</accession>
<evidence type="ECO:0000313" key="2">
    <source>
        <dbReference type="Proteomes" id="UP001163321"/>
    </source>
</evidence>
<organism evidence="1 2">
    <name type="scientific">Peronosclerospora sorghi</name>
    <dbReference type="NCBI Taxonomy" id="230839"/>
    <lineage>
        <taxon>Eukaryota</taxon>
        <taxon>Sar</taxon>
        <taxon>Stramenopiles</taxon>
        <taxon>Oomycota</taxon>
        <taxon>Peronosporomycetes</taxon>
        <taxon>Peronosporales</taxon>
        <taxon>Peronosporaceae</taxon>
        <taxon>Peronosclerospora</taxon>
    </lineage>
</organism>
<dbReference type="Proteomes" id="UP001163321">
    <property type="component" value="Chromosome 1"/>
</dbReference>
<sequence>MPTQQSIISSRRGVAVACASPASSSGAPVSTTSVSTSASSASASMAVTAAPGRQPFQDASALEIAYSTISPKVEQPQGPMHIKLNLIDQNPLSSGLSICGDSTSCESPFPMTPITPGGYSSSGGDLSKKQRHNLREQRRILRISNQFDILRNKLEAAGYSSSKKDKYSVLQATLEYISSLERNQIPGVAPHAQMQHHMQHPSPHQNGVPRHLPSPCDSNSRLSITTPSTSHIGSKCQVFVIDNMPSPVPALSIPGMQSQTSYSLDMDNMYGGAGSGAANAGVSDIEGSLASYRDVFANSSMPSLLAKLDGTIVEANTLFLELCCKNIDELRLHSLYTMCTAMDAPKMYTLVSKILSCEMASAQSKMMWHFSSTGDRKVFVSVSMIHDSMHRPANLHCSLLPLS</sequence>
<reference evidence="1 2" key="1">
    <citation type="journal article" date="2022" name="bioRxiv">
        <title>The genome of the oomycete Peronosclerospora sorghi, a cosmopolitan pathogen of maize and sorghum, is inflated with dispersed pseudogenes.</title>
        <authorList>
            <person name="Fletcher K."/>
            <person name="Martin F."/>
            <person name="Isakeit T."/>
            <person name="Cavanaugh K."/>
            <person name="Magill C."/>
            <person name="Michelmore R."/>
        </authorList>
    </citation>
    <scope>NUCLEOTIDE SEQUENCE [LARGE SCALE GENOMIC DNA]</scope>
    <source>
        <strain evidence="1">P6</strain>
    </source>
</reference>
<dbReference type="EMBL" id="CM047580">
    <property type="protein sequence ID" value="KAI9921911.1"/>
    <property type="molecule type" value="Genomic_DNA"/>
</dbReference>
<proteinExistence type="predicted"/>
<evidence type="ECO:0000313" key="1">
    <source>
        <dbReference type="EMBL" id="KAI9921911.1"/>
    </source>
</evidence>
<gene>
    <name evidence="1" type="ORF">PsorP6_001290</name>
</gene>
<comment type="caution">
    <text evidence="1">The sequence shown here is derived from an EMBL/GenBank/DDBJ whole genome shotgun (WGS) entry which is preliminary data.</text>
</comment>
<keyword evidence="2" id="KW-1185">Reference proteome</keyword>
<protein>
    <submittedName>
        <fullName evidence="1">Uncharacterized protein</fullName>
    </submittedName>
</protein>